<dbReference type="Ensembl" id="ENSCSAVT00000016867.1">
    <property type="protein sequence ID" value="ENSCSAVP00000016685.1"/>
    <property type="gene ID" value="ENSCSAVG00000009809.1"/>
</dbReference>
<evidence type="ECO:0000313" key="2">
    <source>
        <dbReference type="Proteomes" id="UP000007875"/>
    </source>
</evidence>
<protein>
    <submittedName>
        <fullName evidence="1">Uncharacterized protein</fullName>
    </submittedName>
</protein>
<organism evidence="1 2">
    <name type="scientific">Ciona savignyi</name>
    <name type="common">Pacific transparent sea squirt</name>
    <dbReference type="NCBI Taxonomy" id="51511"/>
    <lineage>
        <taxon>Eukaryota</taxon>
        <taxon>Metazoa</taxon>
        <taxon>Chordata</taxon>
        <taxon>Tunicata</taxon>
        <taxon>Ascidiacea</taxon>
        <taxon>Phlebobranchia</taxon>
        <taxon>Cionidae</taxon>
        <taxon>Ciona</taxon>
    </lineage>
</organism>
<accession>H2ZGG9</accession>
<reference evidence="1" key="2">
    <citation type="submission" date="2025-08" db="UniProtKB">
        <authorList>
            <consortium name="Ensembl"/>
        </authorList>
    </citation>
    <scope>IDENTIFICATION</scope>
</reference>
<dbReference type="InParanoid" id="H2ZGG9"/>
<dbReference type="Proteomes" id="UP000007875">
    <property type="component" value="Unassembled WGS sequence"/>
</dbReference>
<dbReference type="AlphaFoldDB" id="H2ZGG9"/>
<dbReference type="GeneTree" id="ENSGT00390000011765"/>
<name>H2ZGG9_CIOSA</name>
<reference evidence="2" key="1">
    <citation type="submission" date="2003-08" db="EMBL/GenBank/DDBJ databases">
        <authorList>
            <person name="Birren B."/>
            <person name="Nusbaum C."/>
            <person name="Abebe A."/>
            <person name="Abouelleil A."/>
            <person name="Adekoya E."/>
            <person name="Ait-zahra M."/>
            <person name="Allen N."/>
            <person name="Allen T."/>
            <person name="An P."/>
            <person name="Anderson M."/>
            <person name="Anderson S."/>
            <person name="Arachchi H."/>
            <person name="Armbruster J."/>
            <person name="Bachantsang P."/>
            <person name="Baldwin J."/>
            <person name="Barry A."/>
            <person name="Bayul T."/>
            <person name="Blitshsteyn B."/>
            <person name="Bloom T."/>
            <person name="Blye J."/>
            <person name="Boguslavskiy L."/>
            <person name="Borowsky M."/>
            <person name="Boukhgalter B."/>
            <person name="Brunache A."/>
            <person name="Butler J."/>
            <person name="Calixte N."/>
            <person name="Calvo S."/>
            <person name="Camarata J."/>
            <person name="Campo K."/>
            <person name="Chang J."/>
            <person name="Cheshatsang Y."/>
            <person name="Citroen M."/>
            <person name="Collymore A."/>
            <person name="Considine T."/>
            <person name="Cook A."/>
            <person name="Cooke P."/>
            <person name="Corum B."/>
            <person name="Cuomo C."/>
            <person name="David R."/>
            <person name="Dawoe T."/>
            <person name="Degray S."/>
            <person name="Dodge S."/>
            <person name="Dooley K."/>
            <person name="Dorje P."/>
            <person name="Dorjee K."/>
            <person name="Dorris L."/>
            <person name="Duffey N."/>
            <person name="Dupes A."/>
            <person name="Elkins T."/>
            <person name="Engels R."/>
            <person name="Erickson J."/>
            <person name="Farina A."/>
            <person name="Faro S."/>
            <person name="Ferreira P."/>
            <person name="Fischer H."/>
            <person name="Fitzgerald M."/>
            <person name="Foley K."/>
            <person name="Gage D."/>
            <person name="Galagan J."/>
            <person name="Gearin G."/>
            <person name="Gnerre S."/>
            <person name="Gnirke A."/>
            <person name="Goyette A."/>
            <person name="Graham J."/>
            <person name="Grandbois E."/>
            <person name="Gyaltsen K."/>
            <person name="Hafez N."/>
            <person name="Hagopian D."/>
            <person name="Hagos B."/>
            <person name="Hall J."/>
            <person name="Hatcher B."/>
            <person name="Heller A."/>
            <person name="Higgins H."/>
            <person name="Honan T."/>
            <person name="Horn A."/>
            <person name="Houde N."/>
            <person name="Hughes L."/>
            <person name="Hulme W."/>
            <person name="Husby E."/>
            <person name="Iliev I."/>
            <person name="Jaffe D."/>
            <person name="Jones C."/>
            <person name="Kamal M."/>
            <person name="Kamat A."/>
            <person name="Kamvysselis M."/>
            <person name="Karlsson E."/>
            <person name="Kells C."/>
            <person name="Kieu A."/>
            <person name="Kisner P."/>
            <person name="Kodira C."/>
            <person name="Kulbokas E."/>
            <person name="Labutti K."/>
            <person name="Lama D."/>
            <person name="Landers T."/>
            <person name="Leger J."/>
            <person name="Levine S."/>
            <person name="Lewis D."/>
            <person name="Lewis T."/>
            <person name="Lindblad-toh K."/>
            <person name="Liu X."/>
            <person name="Lokyitsang T."/>
            <person name="Lokyitsang Y."/>
            <person name="Lucien O."/>
            <person name="Lui A."/>
            <person name="Ma L.J."/>
            <person name="Mabbitt R."/>
            <person name="Macdonald J."/>
            <person name="Maclean C."/>
            <person name="Major J."/>
            <person name="Manning J."/>
            <person name="Marabella R."/>
            <person name="Maru K."/>
            <person name="Matthews C."/>
            <person name="Mauceli E."/>
            <person name="Mccarthy M."/>
            <person name="Mcdonough S."/>
            <person name="Mcghee T."/>
            <person name="Meldrim J."/>
            <person name="Meneus L."/>
            <person name="Mesirov J."/>
            <person name="Mihalev A."/>
            <person name="Mihova T."/>
            <person name="Mikkelsen T."/>
            <person name="Mlenga V."/>
            <person name="Moru K."/>
            <person name="Mozes J."/>
            <person name="Mulrain L."/>
            <person name="Munson G."/>
            <person name="Naylor J."/>
            <person name="Newes C."/>
            <person name="Nguyen C."/>
            <person name="Nguyen N."/>
            <person name="Nguyen T."/>
            <person name="Nicol R."/>
            <person name="Nielsen C."/>
            <person name="Nizzari M."/>
            <person name="Norbu C."/>
            <person name="Norbu N."/>
            <person name="O'donnell P."/>
            <person name="Okoawo O."/>
            <person name="O'leary S."/>
            <person name="Omotosho B."/>
            <person name="O'neill K."/>
            <person name="Osman S."/>
            <person name="Parker S."/>
            <person name="Perrin D."/>
            <person name="Phunkhang P."/>
            <person name="Piqani B."/>
            <person name="Purcell S."/>
            <person name="Rachupka T."/>
            <person name="Ramasamy U."/>
            <person name="Rameau R."/>
            <person name="Ray V."/>
            <person name="Raymond C."/>
            <person name="Retta R."/>
            <person name="Richardson S."/>
            <person name="Rise C."/>
            <person name="Rodriguez J."/>
            <person name="Rogers J."/>
            <person name="Rogov P."/>
            <person name="Rutman M."/>
            <person name="Schupbach R."/>
            <person name="Seaman C."/>
            <person name="Settipalli S."/>
            <person name="Sharpe T."/>
            <person name="Sheridan J."/>
            <person name="Sherpa N."/>
            <person name="Shi J."/>
            <person name="Smirnov S."/>
            <person name="Smith C."/>
            <person name="Sougnez C."/>
            <person name="Spencer B."/>
            <person name="Stalker J."/>
            <person name="Stange-thomann N."/>
            <person name="Stavropoulos S."/>
            <person name="Stetson K."/>
            <person name="Stone C."/>
            <person name="Stone S."/>
            <person name="Stubbs M."/>
            <person name="Talamas J."/>
            <person name="Tchuinga P."/>
            <person name="Tenzing P."/>
            <person name="Tesfaye S."/>
            <person name="Theodore J."/>
            <person name="Thoulutsang Y."/>
            <person name="Topham K."/>
            <person name="Towey S."/>
            <person name="Tsamla T."/>
            <person name="Tsomo N."/>
            <person name="Vallee D."/>
            <person name="Vassiliev H."/>
            <person name="Venkataraman V."/>
            <person name="Vinson J."/>
            <person name="Vo A."/>
            <person name="Wade C."/>
            <person name="Wang S."/>
            <person name="Wangchuk T."/>
            <person name="Wangdi T."/>
            <person name="Whittaker C."/>
            <person name="Wilkinson J."/>
            <person name="Wu Y."/>
            <person name="Wyman D."/>
            <person name="Yadav S."/>
            <person name="Yang S."/>
            <person name="Yang X."/>
            <person name="Yeager S."/>
            <person name="Yee E."/>
            <person name="Young G."/>
            <person name="Zainoun J."/>
            <person name="Zembeck L."/>
            <person name="Zimmer A."/>
            <person name="Zody M."/>
            <person name="Lander E."/>
        </authorList>
    </citation>
    <scope>NUCLEOTIDE SEQUENCE [LARGE SCALE GENOMIC DNA]</scope>
</reference>
<dbReference type="OMA" id="VVRTRMT"/>
<reference evidence="1" key="3">
    <citation type="submission" date="2025-09" db="UniProtKB">
        <authorList>
            <consortium name="Ensembl"/>
        </authorList>
    </citation>
    <scope>IDENTIFICATION</scope>
</reference>
<dbReference type="HOGENOM" id="CLU_1207162_0_0_1"/>
<sequence>MVQSDDATSPRPRDFRSVVAAGYIDPRRSVDETRNHKRYTDGVLHWQNRPGVYPFNESKNSASVLTSKDYDTSQYKSDFVQMQPVFSEFRPTSLNRRNNPHPSHAFHVKHMLNQRVPVVRTRMTLEEFNRKPLDSPYESNTHRVYRKYKLSEIDRAKPTRKREAAVAGIVPELNENEDPALAKLFPVIPRNARLTADRAQNLTNSVIVPKINKYQPHLSANSSGREQVFP</sequence>
<proteinExistence type="predicted"/>
<keyword evidence="2" id="KW-1185">Reference proteome</keyword>
<evidence type="ECO:0000313" key="1">
    <source>
        <dbReference type="Ensembl" id="ENSCSAVP00000016685.1"/>
    </source>
</evidence>